<reference evidence="2 3" key="1">
    <citation type="submission" date="2014-07" db="EMBL/GenBank/DDBJ databases">
        <title>Methanogenic archaea and the global carbon cycle.</title>
        <authorList>
            <person name="Henriksen J.R."/>
            <person name="Luke J."/>
            <person name="Reinhart S."/>
            <person name="Benedict M.N."/>
            <person name="Youngblut N.D."/>
            <person name="Metcalf M.E."/>
            <person name="Whitaker R.J."/>
            <person name="Metcalf W.W."/>
        </authorList>
    </citation>
    <scope>NUCLEOTIDE SEQUENCE [LARGE SCALE GENOMIC DNA]</scope>
    <source>
        <strain evidence="2 3">Wiesmoor</strain>
    </source>
</reference>
<feature type="compositionally biased region" description="Low complexity" evidence="1">
    <location>
        <begin position="174"/>
        <end position="184"/>
    </location>
</feature>
<dbReference type="NCBIfam" id="TIGR04209">
    <property type="entry name" value="sarcinarray"/>
    <property type="match status" value="1"/>
</dbReference>
<dbReference type="HOGENOM" id="CLU_086259_0_0_2"/>
<dbReference type="KEGG" id="mbw:MSBRW_2310"/>
<dbReference type="AlphaFoldDB" id="A0A0E3QMI8"/>
<dbReference type="PATRIC" id="fig|1434109.4.peg.2985"/>
<name>A0A0E3QMI8_METBA</name>
<evidence type="ECO:0000313" key="2">
    <source>
        <dbReference type="EMBL" id="AKB51563.1"/>
    </source>
</evidence>
<dbReference type="NCBIfam" id="TIGR04204">
    <property type="entry name" value="MAST_ArtA_sort"/>
    <property type="match status" value="1"/>
</dbReference>
<gene>
    <name evidence="2" type="ORF">MSBRW_2310</name>
</gene>
<dbReference type="GeneID" id="24823848"/>
<dbReference type="RefSeq" id="WP_011307402.1">
    <property type="nucleotide sequence ID" value="NZ_CP009526.1"/>
</dbReference>
<dbReference type="EMBL" id="CP009526">
    <property type="protein sequence ID" value="AKB51563.1"/>
    <property type="molecule type" value="Genomic_DNA"/>
</dbReference>
<feature type="compositionally biased region" description="Polar residues" evidence="1">
    <location>
        <begin position="157"/>
        <end position="173"/>
    </location>
</feature>
<sequence length="207" mass="22810">MKAGVLILGLLLLSLVDIVSASSPYGSIDVYYNDKILLGKEVAKPTLKIGEPFKVKVEMTLNQTSTLFVQVCSLGGNFFEVIDGPSEFEKTKYIKSLDSGKYTFEWTIVPTDEWAGGSIPLNFWYQINLPEEDEPAIKGEFTIAYCTISNEYYEGETPTSEQPETENQSISGQPSSENSPSPASAPDFNLLTAISALVLVFLRISRQ</sequence>
<evidence type="ECO:0000256" key="1">
    <source>
        <dbReference type="SAM" id="MobiDB-lite"/>
    </source>
</evidence>
<accession>A0A0E3QMI8</accession>
<protein>
    <recommendedName>
        <fullName evidence="4">Sarcinarray family protein</fullName>
    </recommendedName>
</protein>
<evidence type="ECO:0000313" key="3">
    <source>
        <dbReference type="Proteomes" id="UP000033038"/>
    </source>
</evidence>
<organism evidence="2 3">
    <name type="scientific">Methanosarcina barkeri str. Wiesmoor</name>
    <dbReference type="NCBI Taxonomy" id="1434109"/>
    <lineage>
        <taxon>Archaea</taxon>
        <taxon>Methanobacteriati</taxon>
        <taxon>Methanobacteriota</taxon>
        <taxon>Stenosarchaea group</taxon>
        <taxon>Methanomicrobia</taxon>
        <taxon>Methanosarcinales</taxon>
        <taxon>Methanosarcinaceae</taxon>
        <taxon>Methanosarcina</taxon>
    </lineage>
</organism>
<dbReference type="InterPro" id="IPR026476">
    <property type="entry name" value="Sarcinarray_fam"/>
</dbReference>
<evidence type="ECO:0008006" key="4">
    <source>
        <dbReference type="Google" id="ProtNLM"/>
    </source>
</evidence>
<dbReference type="InterPro" id="IPR026450">
    <property type="entry name" value="MAST_dom"/>
</dbReference>
<feature type="region of interest" description="Disordered" evidence="1">
    <location>
        <begin position="154"/>
        <end position="184"/>
    </location>
</feature>
<proteinExistence type="predicted"/>
<dbReference type="Proteomes" id="UP000033038">
    <property type="component" value="Chromosome"/>
</dbReference>